<dbReference type="EMBL" id="ABEU02000011">
    <property type="status" value="NOT_ANNOTATED_CDS"/>
    <property type="molecule type" value="Genomic_DNA"/>
</dbReference>
<accession>A0A7I4A611</accession>
<reference evidence="1 2" key="2">
    <citation type="journal article" date="2018" name="Plant J.">
        <title>The Physcomitrella patens chromosome-scale assembly reveals moss genome structure and evolution.</title>
        <authorList>
            <person name="Lang D."/>
            <person name="Ullrich K.K."/>
            <person name="Murat F."/>
            <person name="Fuchs J."/>
            <person name="Jenkins J."/>
            <person name="Haas F.B."/>
            <person name="Piednoel M."/>
            <person name="Gundlach H."/>
            <person name="Van Bel M."/>
            <person name="Meyberg R."/>
            <person name="Vives C."/>
            <person name="Morata J."/>
            <person name="Symeonidi A."/>
            <person name="Hiss M."/>
            <person name="Muchero W."/>
            <person name="Kamisugi Y."/>
            <person name="Saleh O."/>
            <person name="Blanc G."/>
            <person name="Decker E.L."/>
            <person name="van Gessel N."/>
            <person name="Grimwood J."/>
            <person name="Hayes R.D."/>
            <person name="Graham S.W."/>
            <person name="Gunter L.E."/>
            <person name="McDaniel S.F."/>
            <person name="Hoernstein S.N.W."/>
            <person name="Larsson A."/>
            <person name="Li F.W."/>
            <person name="Perroud P.F."/>
            <person name="Phillips J."/>
            <person name="Ranjan P."/>
            <person name="Rokshar D.S."/>
            <person name="Rothfels C.J."/>
            <person name="Schneider L."/>
            <person name="Shu S."/>
            <person name="Stevenson D.W."/>
            <person name="Thummler F."/>
            <person name="Tillich M."/>
            <person name="Villarreal Aguilar J.C."/>
            <person name="Widiez T."/>
            <person name="Wong G.K."/>
            <person name="Wymore A."/>
            <person name="Zhang Y."/>
            <person name="Zimmer A.D."/>
            <person name="Quatrano R.S."/>
            <person name="Mayer K.F.X."/>
            <person name="Goodstein D."/>
            <person name="Casacuberta J.M."/>
            <person name="Vandepoele K."/>
            <person name="Reski R."/>
            <person name="Cuming A.C."/>
            <person name="Tuskan G.A."/>
            <person name="Maumus F."/>
            <person name="Salse J."/>
            <person name="Schmutz J."/>
            <person name="Rensing S.A."/>
        </authorList>
    </citation>
    <scope>NUCLEOTIDE SEQUENCE [LARGE SCALE GENOMIC DNA]</scope>
    <source>
        <strain evidence="1 2">cv. Gransden 2004</strain>
    </source>
</reference>
<sequence>MKLSRSTCGCAYLMKNVSLPKRPLCTSCKSPEASVLKIDV</sequence>
<name>A0A7I4A611_PHYPA</name>
<keyword evidence="2" id="KW-1185">Reference proteome</keyword>
<dbReference type="EnsemblPlants" id="Pp3c11_15630V3.2">
    <property type="protein sequence ID" value="Pp3c11_15630V3.2"/>
    <property type="gene ID" value="Pp3c11_15630"/>
</dbReference>
<dbReference type="InParanoid" id="A0A7I4A611"/>
<dbReference type="Gramene" id="Pp3c11_15630V3.2">
    <property type="protein sequence ID" value="Pp3c11_15630V3.2"/>
    <property type="gene ID" value="Pp3c11_15630"/>
</dbReference>
<evidence type="ECO:0000313" key="2">
    <source>
        <dbReference type="Proteomes" id="UP000006727"/>
    </source>
</evidence>
<protein>
    <submittedName>
        <fullName evidence="1">Uncharacterized protein</fullName>
    </submittedName>
</protein>
<dbReference type="AlphaFoldDB" id="A0A7I4A611"/>
<reference evidence="1" key="3">
    <citation type="submission" date="2020-12" db="UniProtKB">
        <authorList>
            <consortium name="EnsemblPlants"/>
        </authorList>
    </citation>
    <scope>IDENTIFICATION</scope>
</reference>
<organism evidence="1 2">
    <name type="scientific">Physcomitrium patens</name>
    <name type="common">Spreading-leaved earth moss</name>
    <name type="synonym">Physcomitrella patens</name>
    <dbReference type="NCBI Taxonomy" id="3218"/>
    <lineage>
        <taxon>Eukaryota</taxon>
        <taxon>Viridiplantae</taxon>
        <taxon>Streptophyta</taxon>
        <taxon>Embryophyta</taxon>
        <taxon>Bryophyta</taxon>
        <taxon>Bryophytina</taxon>
        <taxon>Bryopsida</taxon>
        <taxon>Funariidae</taxon>
        <taxon>Funariales</taxon>
        <taxon>Funariaceae</taxon>
        <taxon>Physcomitrium</taxon>
    </lineage>
</organism>
<evidence type="ECO:0000313" key="1">
    <source>
        <dbReference type="EnsemblPlants" id="Pp3c11_15630V3.2"/>
    </source>
</evidence>
<proteinExistence type="predicted"/>
<reference evidence="1 2" key="1">
    <citation type="journal article" date="2008" name="Science">
        <title>The Physcomitrella genome reveals evolutionary insights into the conquest of land by plants.</title>
        <authorList>
            <person name="Rensing S."/>
            <person name="Lang D."/>
            <person name="Zimmer A."/>
            <person name="Terry A."/>
            <person name="Salamov A."/>
            <person name="Shapiro H."/>
            <person name="Nishiyama T."/>
            <person name="Perroud P.-F."/>
            <person name="Lindquist E."/>
            <person name="Kamisugi Y."/>
            <person name="Tanahashi T."/>
            <person name="Sakakibara K."/>
            <person name="Fujita T."/>
            <person name="Oishi K."/>
            <person name="Shin-I T."/>
            <person name="Kuroki Y."/>
            <person name="Toyoda A."/>
            <person name="Suzuki Y."/>
            <person name="Hashimoto A."/>
            <person name="Yamaguchi K."/>
            <person name="Sugano A."/>
            <person name="Kohara Y."/>
            <person name="Fujiyama A."/>
            <person name="Anterola A."/>
            <person name="Aoki S."/>
            <person name="Ashton N."/>
            <person name="Barbazuk W.B."/>
            <person name="Barker E."/>
            <person name="Bennetzen J."/>
            <person name="Bezanilla M."/>
            <person name="Blankenship R."/>
            <person name="Cho S.H."/>
            <person name="Dutcher S."/>
            <person name="Estelle M."/>
            <person name="Fawcett J.A."/>
            <person name="Gundlach H."/>
            <person name="Hanada K."/>
            <person name="Heyl A."/>
            <person name="Hicks K.A."/>
            <person name="Hugh J."/>
            <person name="Lohr M."/>
            <person name="Mayer K."/>
            <person name="Melkozernov A."/>
            <person name="Murata T."/>
            <person name="Nelson D."/>
            <person name="Pils B."/>
            <person name="Prigge M."/>
            <person name="Reiss B."/>
            <person name="Renner T."/>
            <person name="Rombauts S."/>
            <person name="Rushton P."/>
            <person name="Sanderfoot A."/>
            <person name="Schween G."/>
            <person name="Shiu S.-H."/>
            <person name="Stueber K."/>
            <person name="Theodoulou F.L."/>
            <person name="Tu H."/>
            <person name="Van de Peer Y."/>
            <person name="Verrier P.J."/>
            <person name="Waters E."/>
            <person name="Wood A."/>
            <person name="Yang L."/>
            <person name="Cove D."/>
            <person name="Cuming A."/>
            <person name="Hasebe M."/>
            <person name="Lucas S."/>
            <person name="Mishler D.B."/>
            <person name="Reski R."/>
            <person name="Grigoriev I."/>
            <person name="Quatrano R.S."/>
            <person name="Boore J.L."/>
        </authorList>
    </citation>
    <scope>NUCLEOTIDE SEQUENCE [LARGE SCALE GENOMIC DNA]</scope>
    <source>
        <strain evidence="1 2">cv. Gransden 2004</strain>
    </source>
</reference>
<dbReference type="Proteomes" id="UP000006727">
    <property type="component" value="Chromosome 11"/>
</dbReference>